<proteinExistence type="predicted"/>
<reference evidence="2 3" key="1">
    <citation type="submission" date="2019-08" db="EMBL/GenBank/DDBJ databases">
        <authorList>
            <person name="Ndlovu S.S."/>
        </authorList>
    </citation>
    <scope>NUCLEOTIDE SEQUENCE [LARGE SCALE GENOMIC DNA]</scope>
    <source>
        <strain evidence="2">LIV_5_40</strain>
    </source>
</reference>
<organismHost>
    <name type="scientific">Ornithodoros moubata</name>
    <name type="common">Soft tick</name>
    <name type="synonym">Argasid tick</name>
    <dbReference type="NCBI Taxonomy" id="6938"/>
</organismHost>
<name>A0A894KSR7_ASF</name>
<organismHost>
    <name type="scientific">Phacochoerus africanus</name>
    <name type="common">Warthog</name>
    <dbReference type="NCBI Taxonomy" id="41426"/>
</organismHost>
<keyword evidence="1" id="KW-0812">Transmembrane</keyword>
<organismHost>
    <name type="scientific">Ornithodoros</name>
    <name type="common">relapsing fever ticks</name>
    <dbReference type="NCBI Taxonomy" id="6937"/>
</organismHost>
<feature type="transmembrane region" description="Helical" evidence="1">
    <location>
        <begin position="178"/>
        <end position="198"/>
    </location>
</feature>
<evidence type="ECO:0000313" key="3">
    <source>
        <dbReference type="Proteomes" id="UP000427047"/>
    </source>
</evidence>
<sequence>MYYRKYVGQRAIHILYIWYFTFNILHTTINISGITTFTVVFILYNMWHIIQNLIFTNTILTIPAEITVFSIRTPIFKFSHTRRIRPWYILFHIYVGKGSIYIWLCYPNQNTQKNEKFHGCTQTQILTKRTYKAACICNTNVVLQTVLLYTYLLLVTPPPCSHVYFISCIWSTMCTFHVMLFTHFTCIFIYTGLCHGITENSTVYNTMFGVNATRFRYLIFANAILSVPTEVALWYIRTPICKLTLGRMLGSWYVWYFMCENVDCVPQQKSQKNL</sequence>
<evidence type="ECO:0000256" key="1">
    <source>
        <dbReference type="SAM" id="Phobius"/>
    </source>
</evidence>
<keyword evidence="1" id="KW-1133">Transmembrane helix</keyword>
<protein>
    <submittedName>
        <fullName evidence="2">p110 14L 2</fullName>
    </submittedName>
</protein>
<organismHost>
    <name type="scientific">Sus scrofa</name>
    <name type="common">Pig</name>
    <dbReference type="NCBI Taxonomy" id="9823"/>
</organismHost>
<keyword evidence="1" id="KW-0472">Membrane</keyword>
<dbReference type="EMBL" id="MN318203">
    <property type="protein sequence ID" value="QRW44297.1"/>
    <property type="molecule type" value="Genomic_DNA"/>
</dbReference>
<feature type="transmembrane region" description="Helical" evidence="1">
    <location>
        <begin position="20"/>
        <end position="47"/>
    </location>
</feature>
<organism evidence="2 3">
    <name type="scientific">African swine fever virus</name>
    <name type="common">ASFV</name>
    <dbReference type="NCBI Taxonomy" id="10497"/>
    <lineage>
        <taxon>Viruses</taxon>
        <taxon>Varidnaviria</taxon>
        <taxon>Bamfordvirae</taxon>
        <taxon>Nucleocytoviricota</taxon>
        <taxon>Pokkesviricetes</taxon>
        <taxon>Asfuvirales</taxon>
        <taxon>Asfarviridae</taxon>
        <taxon>Asfivirus</taxon>
        <taxon>Asfivirus haemorrhagiae</taxon>
    </lineage>
</organism>
<gene>
    <name evidence="2" type="ORF">110_14L_2</name>
</gene>
<dbReference type="Proteomes" id="UP000427047">
    <property type="component" value="Segment"/>
</dbReference>
<feature type="transmembrane region" description="Helical" evidence="1">
    <location>
        <begin position="218"/>
        <end position="236"/>
    </location>
</feature>
<feature type="transmembrane region" description="Helical" evidence="1">
    <location>
        <begin position="53"/>
        <end position="75"/>
    </location>
</feature>
<organismHost>
    <name type="scientific">Phacochoerus aethiopicus</name>
    <name type="common">Warthog</name>
    <dbReference type="NCBI Taxonomy" id="85517"/>
</organismHost>
<organismHost>
    <name type="scientific">Potamochoerus larvatus</name>
    <name type="common">Bushpig</name>
    <dbReference type="NCBI Taxonomy" id="273792"/>
</organismHost>
<evidence type="ECO:0000313" key="2">
    <source>
        <dbReference type="EMBL" id="QRW44297.1"/>
    </source>
</evidence>
<accession>A0A894KSR7</accession>